<dbReference type="AlphaFoldDB" id="A0A8A3NZH7"/>
<name>A0A8A3NZH7_9HELO</name>
<keyword evidence="3" id="KW-1185">Reference proteome</keyword>
<feature type="compositionally biased region" description="Polar residues" evidence="1">
    <location>
        <begin position="430"/>
        <end position="455"/>
    </location>
</feature>
<feature type="compositionally biased region" description="Basic and acidic residues" evidence="1">
    <location>
        <begin position="226"/>
        <end position="238"/>
    </location>
</feature>
<feature type="region of interest" description="Disordered" evidence="1">
    <location>
        <begin position="396"/>
        <end position="520"/>
    </location>
</feature>
<feature type="compositionally biased region" description="Basic and acidic residues" evidence="1">
    <location>
        <begin position="118"/>
        <end position="132"/>
    </location>
</feature>
<gene>
    <name evidence="2" type="ORF">DSL72_000502</name>
</gene>
<organism evidence="2 3">
    <name type="scientific">Monilinia vaccinii-corymbosi</name>
    <dbReference type="NCBI Taxonomy" id="61207"/>
    <lineage>
        <taxon>Eukaryota</taxon>
        <taxon>Fungi</taxon>
        <taxon>Dikarya</taxon>
        <taxon>Ascomycota</taxon>
        <taxon>Pezizomycotina</taxon>
        <taxon>Leotiomycetes</taxon>
        <taxon>Helotiales</taxon>
        <taxon>Sclerotiniaceae</taxon>
        <taxon>Monilinia</taxon>
    </lineage>
</organism>
<feature type="region of interest" description="Disordered" evidence="1">
    <location>
        <begin position="207"/>
        <end position="248"/>
    </location>
</feature>
<evidence type="ECO:0000313" key="3">
    <source>
        <dbReference type="Proteomes" id="UP000672032"/>
    </source>
</evidence>
<feature type="compositionally biased region" description="Basic and acidic residues" evidence="1">
    <location>
        <begin position="571"/>
        <end position="582"/>
    </location>
</feature>
<proteinExistence type="predicted"/>
<feature type="compositionally biased region" description="Basic and acidic residues" evidence="1">
    <location>
        <begin position="47"/>
        <end position="59"/>
    </location>
</feature>
<feature type="compositionally biased region" description="Polar residues" evidence="1">
    <location>
        <begin position="489"/>
        <end position="499"/>
    </location>
</feature>
<evidence type="ECO:0000313" key="2">
    <source>
        <dbReference type="EMBL" id="QSZ30943.1"/>
    </source>
</evidence>
<dbReference type="EMBL" id="CP063406">
    <property type="protein sequence ID" value="QSZ30943.1"/>
    <property type="molecule type" value="Genomic_DNA"/>
</dbReference>
<evidence type="ECO:0000256" key="1">
    <source>
        <dbReference type="SAM" id="MobiDB-lite"/>
    </source>
</evidence>
<dbReference type="Proteomes" id="UP000672032">
    <property type="component" value="Chromosome 2"/>
</dbReference>
<feature type="region of interest" description="Disordered" evidence="1">
    <location>
        <begin position="116"/>
        <end position="151"/>
    </location>
</feature>
<feature type="compositionally biased region" description="Basic and acidic residues" evidence="1">
    <location>
        <begin position="510"/>
        <end position="520"/>
    </location>
</feature>
<feature type="region of interest" description="Disordered" evidence="1">
    <location>
        <begin position="553"/>
        <end position="583"/>
    </location>
</feature>
<feature type="region of interest" description="Disordered" evidence="1">
    <location>
        <begin position="1"/>
        <end position="95"/>
    </location>
</feature>
<reference evidence="2" key="1">
    <citation type="submission" date="2020-10" db="EMBL/GenBank/DDBJ databases">
        <title>Genome Sequence of Monilinia vaccinii-corymbosi Sheds Light on Mummy Berry Disease Infection of Blueberry and Mating Type.</title>
        <authorList>
            <person name="Yow A.G."/>
            <person name="Zhang Y."/>
            <person name="Bansal K."/>
            <person name="Eacker S.M."/>
            <person name="Sullivan S."/>
            <person name="Liachko I."/>
            <person name="Cubeta M.A."/>
            <person name="Rollins J.A."/>
            <person name="Ashrafi H."/>
        </authorList>
    </citation>
    <scope>NUCLEOTIDE SEQUENCE</scope>
    <source>
        <strain evidence="2">RL-1</strain>
    </source>
</reference>
<feature type="compositionally biased region" description="Basic and acidic residues" evidence="1">
    <location>
        <begin position="408"/>
        <end position="429"/>
    </location>
</feature>
<accession>A0A8A3NZH7</accession>
<feature type="compositionally biased region" description="Pro residues" evidence="1">
    <location>
        <begin position="458"/>
        <end position="467"/>
    </location>
</feature>
<sequence length="643" mass="70288">MAKNLARSKSVMSRLRGRDATTPSSTSLHVTDDAQGKAVDPSTVSKIEARCEDRRRFPERPSTSGAPKKAMGTFPRRANTTKRERGEDLFFNPLTAHGKDGPSFYDFPSPAVPQVVEPRARPRSPDPIDASRRAYKNASEPEIGTALKSPACPQEHWQAGVILSPLSLDDMSARDASVVSPKQKKGRKWFGLFGSKKVKAADSFYQLEPAPQPDVPPTDSSSSTSEAKRTGRSREPVFQRDIPLDDSSLSTSKAKRIGRVFEPGFQPDIPWNDTFSSSTSIRAGTLDVRVQDPIGVEALQSYPKVSPEGRILDLKIPSVHMERYSVMFGEILPKPSTTTSALLQRRQATLDSLESAEEAFTAEGAELEARAEALEKHGAASPQLHTASTWSPNALQLLSPPATEDSEADARSTKGQDKQERGREAEARKTPTSNQSPHQDQETRIQVSNLTSRRQLSPPTPASPYPPRSTSIGVPQPPEPPYTTHHKQGSTCSITSSLLNDDDEQLDPPRTADSRDAEQKRLEAAASVSIARQVSLSRSQRQLLIPIKISGSISKRHARDPKRSSSSSSPPRERSELTDTNRVRKIVTYGDDNVTTGGESDWQLQQSVAKLGPRGVARDGLGRLRSGSSTPTLVLMEVQMEMD</sequence>
<dbReference type="OrthoDB" id="5404004at2759"/>
<protein>
    <submittedName>
        <fullName evidence="2">Uncharacterized protein</fullName>
    </submittedName>
</protein>